<gene>
    <name evidence="1" type="ORF">KL859_29305</name>
</gene>
<evidence type="ECO:0000313" key="1">
    <source>
        <dbReference type="EMBL" id="MBU8826963.1"/>
    </source>
</evidence>
<organism evidence="1 2">
    <name type="scientific">Mycolicibacterium goodii</name>
    <name type="common">Mycobacterium goodii</name>
    <dbReference type="NCBI Taxonomy" id="134601"/>
    <lineage>
        <taxon>Bacteria</taxon>
        <taxon>Bacillati</taxon>
        <taxon>Actinomycetota</taxon>
        <taxon>Actinomycetes</taxon>
        <taxon>Mycobacteriales</taxon>
        <taxon>Mycobacteriaceae</taxon>
        <taxon>Mycolicibacterium</taxon>
    </lineage>
</organism>
<keyword evidence="2" id="KW-1185">Reference proteome</keyword>
<reference evidence="1 2" key="1">
    <citation type="submission" date="2021-05" db="EMBL/GenBank/DDBJ databases">
        <title>Draft Genome Sequences of Clinical Respiratory Isolates of Mycobacterium goodii Recovered in Ireland.</title>
        <authorList>
            <person name="Flanagan P.R."/>
            <person name="Mok S."/>
            <person name="Roycroft E."/>
            <person name="Rogers T.R."/>
            <person name="Fitzgibbon M."/>
        </authorList>
    </citation>
    <scope>NUCLEOTIDE SEQUENCE [LARGE SCALE GENOMIC DNA]</scope>
    <source>
        <strain evidence="1 2">14IE55</strain>
    </source>
</reference>
<protein>
    <submittedName>
        <fullName evidence="1">Uncharacterized protein</fullName>
    </submittedName>
</protein>
<evidence type="ECO:0000313" key="2">
    <source>
        <dbReference type="Proteomes" id="UP000696413"/>
    </source>
</evidence>
<name>A0ABS6HWB9_MYCGD</name>
<proteinExistence type="predicted"/>
<accession>A0ABS6HWB9</accession>
<sequence length="169" mass="18470">MSGRTHVVTYDGGTQTAEISARKDISAFLNPLRHFNGKDQWALGLAPIPAGTTYGEMLQAGELSTEYIQAAGLPDAMTVEIRKPGGYEWGATWVRYTIGRPHSGTEPFDVPIRLAHSVKLISRSQVFDADEAAELFFAYYKTGDIPVGYELQPIEGYRADGTIITLNAS</sequence>
<dbReference type="Proteomes" id="UP000696413">
    <property type="component" value="Unassembled WGS sequence"/>
</dbReference>
<dbReference type="EMBL" id="JAHBOM010000032">
    <property type="protein sequence ID" value="MBU8826963.1"/>
    <property type="molecule type" value="Genomic_DNA"/>
</dbReference>
<comment type="caution">
    <text evidence="1">The sequence shown here is derived from an EMBL/GenBank/DDBJ whole genome shotgun (WGS) entry which is preliminary data.</text>
</comment>
<dbReference type="RefSeq" id="WP_109790121.1">
    <property type="nucleotide sequence ID" value="NZ_JAHBOL010000061.1"/>
</dbReference>